<evidence type="ECO:0000256" key="2">
    <source>
        <dbReference type="ARBA" id="ARBA00022900"/>
    </source>
</evidence>
<feature type="compositionally biased region" description="Basic residues" evidence="4">
    <location>
        <begin position="1"/>
        <end position="11"/>
    </location>
</feature>
<proteinExistence type="predicted"/>
<name>A0A7R8WGS8_9CRUS</name>
<dbReference type="Pfam" id="PF00050">
    <property type="entry name" value="Kazal_1"/>
    <property type="match status" value="1"/>
</dbReference>
<dbReference type="EMBL" id="OB663482">
    <property type="protein sequence ID" value="CAD7231411.1"/>
    <property type="molecule type" value="Genomic_DNA"/>
</dbReference>
<keyword evidence="1" id="KW-0646">Protease inhibitor</keyword>
<dbReference type="GO" id="GO:0030154">
    <property type="term" value="P:cell differentiation"/>
    <property type="evidence" value="ECO:0007669"/>
    <property type="project" value="TreeGrafter"/>
</dbReference>
<dbReference type="PANTHER" id="PTHR10913:SF45">
    <property type="entry name" value="FOLLISTATIN, ISOFORM A-RELATED"/>
    <property type="match status" value="1"/>
</dbReference>
<dbReference type="CDD" id="cd00104">
    <property type="entry name" value="KAZAL_FS"/>
    <property type="match status" value="2"/>
</dbReference>
<evidence type="ECO:0000256" key="4">
    <source>
        <dbReference type="SAM" id="MobiDB-lite"/>
    </source>
</evidence>
<dbReference type="AlphaFoldDB" id="A0A7R8WGS8"/>
<dbReference type="Pfam" id="PF07648">
    <property type="entry name" value="Kazal_2"/>
    <property type="match status" value="1"/>
</dbReference>
<protein>
    <submittedName>
        <fullName evidence="5">Uncharacterized protein</fullName>
    </submittedName>
</protein>
<dbReference type="OrthoDB" id="6513408at2759"/>
<dbReference type="InterPro" id="IPR002350">
    <property type="entry name" value="Kazal_dom"/>
</dbReference>
<keyword evidence="2" id="KW-0722">Serine protease inhibitor</keyword>
<evidence type="ECO:0000256" key="1">
    <source>
        <dbReference type="ARBA" id="ARBA00022690"/>
    </source>
</evidence>
<accession>A0A7R8WGS8</accession>
<gene>
    <name evidence="5" type="ORF">CTOB1V02_LOCUS9258</name>
</gene>
<dbReference type="PANTHER" id="PTHR10913">
    <property type="entry name" value="FOLLISTATIN-RELATED"/>
    <property type="match status" value="1"/>
</dbReference>
<dbReference type="Gene3D" id="3.30.60.30">
    <property type="match status" value="2"/>
</dbReference>
<organism evidence="5">
    <name type="scientific">Cyprideis torosa</name>
    <dbReference type="NCBI Taxonomy" id="163714"/>
    <lineage>
        <taxon>Eukaryota</taxon>
        <taxon>Metazoa</taxon>
        <taxon>Ecdysozoa</taxon>
        <taxon>Arthropoda</taxon>
        <taxon>Crustacea</taxon>
        <taxon>Oligostraca</taxon>
        <taxon>Ostracoda</taxon>
        <taxon>Podocopa</taxon>
        <taxon>Podocopida</taxon>
        <taxon>Cytherocopina</taxon>
        <taxon>Cytheroidea</taxon>
        <taxon>Cytherideidae</taxon>
        <taxon>Cyprideis</taxon>
    </lineage>
</organism>
<feature type="region of interest" description="Disordered" evidence="4">
    <location>
        <begin position="1"/>
        <end position="21"/>
    </location>
</feature>
<dbReference type="SMART" id="SM00280">
    <property type="entry name" value="KAZAL"/>
    <property type="match status" value="2"/>
</dbReference>
<evidence type="ECO:0000256" key="3">
    <source>
        <dbReference type="ARBA" id="ARBA00023157"/>
    </source>
</evidence>
<keyword evidence="3" id="KW-1015">Disulfide bond</keyword>
<reference evidence="5" key="1">
    <citation type="submission" date="2020-11" db="EMBL/GenBank/DDBJ databases">
        <authorList>
            <person name="Tran Van P."/>
        </authorList>
    </citation>
    <scope>NUCLEOTIDE SEQUENCE</scope>
</reference>
<dbReference type="InterPro" id="IPR036058">
    <property type="entry name" value="Kazal_dom_sf"/>
</dbReference>
<evidence type="ECO:0000313" key="5">
    <source>
        <dbReference type="EMBL" id="CAD7231411.1"/>
    </source>
</evidence>
<sequence>MTVKKPKKLRTHPPMISDSDDQTWKRRQFLATSVLDCENHTKSDVANSGKLNVLHGYKEHPLPFDITEHAEIMEVRKTCGLDYLLDSQIIEEGYNEGALIMAILECSATECPNTDDYVCGTDGKTYRNDCELRQRSCSEGWWMSKEYDGECSWFWRRRKRAIWNLPPFIGNPELTIALEQFWKATRRCREERTLHCTYQYNPVCGSDGRTYTNPCVLAAEYCRTGSTVPVKTGAC</sequence>
<dbReference type="PROSITE" id="PS51465">
    <property type="entry name" value="KAZAL_2"/>
    <property type="match status" value="2"/>
</dbReference>
<dbReference type="GO" id="GO:0005576">
    <property type="term" value="C:extracellular region"/>
    <property type="evidence" value="ECO:0007669"/>
    <property type="project" value="TreeGrafter"/>
</dbReference>
<dbReference type="InterPro" id="IPR050653">
    <property type="entry name" value="Prot_Inhib_GrowthFact_Antg"/>
</dbReference>
<dbReference type="SUPFAM" id="SSF100895">
    <property type="entry name" value="Kazal-type serine protease inhibitors"/>
    <property type="match status" value="2"/>
</dbReference>